<dbReference type="InterPro" id="IPR011598">
    <property type="entry name" value="bHLH_dom"/>
</dbReference>
<evidence type="ECO:0000313" key="5">
    <source>
        <dbReference type="Proteomes" id="UP000298652"/>
    </source>
</evidence>
<dbReference type="GO" id="GO:0046983">
    <property type="term" value="F:protein dimerization activity"/>
    <property type="evidence" value="ECO:0007669"/>
    <property type="project" value="InterPro"/>
</dbReference>
<sequence>MAGALGALCRAGGWSYAAIWRSDRRDPRLLTIGECHCEDEARKVMEKMVNQVHVVGEGVIGRALISGEYQWICDDIPFSLSQISDADNLGLFQGYTWWQHQFLSGIKTIAVVPIPAFGVAQFGSMQKVSESLEFLDQVKGAAFLTESISWHPSARDVQKDVFTYNPQFQLNSSSITEGLVSIKAEAENARLLEDTITVDSLKNFSIASSNHSLHSFNGFTSNESCSGLNPHIVAMPVNSKSINSVKVFQSDSNLRHSYTSENAQQIKSTRQPGFNLASAATSYSSLANLPRIEHELSSTPNKLRYCQQSEKSSSFLDSYTSIFSTDTELKSTLFDNDTPFVQSDVIQEVGTTGSTSYACELHELPNEIWGEATGATKQVKKRDNENNGLLEGTTFDPVMHDWWDDTALLAGNTSHFGATGMNSIAEQASSGPSSVEERGLFSETIFEELLGFDSNISPVMASTDPLAGSVSGCRLPRYNLQDSFSVCNAQEPALKLPSISCTSENVPIGASKATPVSLQNLSTDDCVSLNTANSKVSQVNNPEGVKVVKKRARPGESTRPRPKDRQQIQERVKELREIVPNSAKCSIDALLDRTIKHMLFLQSVTKYAEKIKQADEPKMISKDSSAVLNDNSSGVVLKDDPSAGINGGATWAYEVAGQTMVCPIIVEDLAPPGQMLVEMLCEERGFFLEIADTIRGFGLTILKGLMELRDGKIMARFLVEANKNVTRMDIFLSLVQLLQQNSLNRSSDQLTKVINNGVPSFAEHQQSPISIPVGLAGR</sequence>
<dbReference type="AlphaFoldDB" id="A0A4U6WHU1"/>
<gene>
    <name evidence="4" type="ORF">SEVIR_1G274200v2</name>
</gene>
<dbReference type="Pfam" id="PF23176">
    <property type="entry name" value="bHLH_LHW"/>
    <property type="match status" value="1"/>
</dbReference>
<keyword evidence="5" id="KW-1185">Reference proteome</keyword>
<feature type="domain" description="BHLH" evidence="3">
    <location>
        <begin position="552"/>
        <end position="601"/>
    </location>
</feature>
<dbReference type="Gramene" id="TKW40859">
    <property type="protein sequence ID" value="TKW40859"/>
    <property type="gene ID" value="SEVIR_1G274200v2"/>
</dbReference>
<dbReference type="Pfam" id="PF14215">
    <property type="entry name" value="bHLH-MYC_N"/>
    <property type="match status" value="1"/>
</dbReference>
<dbReference type="OMA" id="DDCCSLN"/>
<dbReference type="PROSITE" id="PS50888">
    <property type="entry name" value="BHLH"/>
    <property type="match status" value="1"/>
</dbReference>
<dbReference type="EMBL" id="CM016552">
    <property type="protein sequence ID" value="TKW40859.1"/>
    <property type="molecule type" value="Genomic_DNA"/>
</dbReference>
<dbReference type="PANTHER" id="PTHR46196">
    <property type="entry name" value="TRANSCRIPTION FACTOR BHLH155-LIKE ISOFORM X1-RELATED"/>
    <property type="match status" value="1"/>
</dbReference>
<dbReference type="InterPro" id="IPR025610">
    <property type="entry name" value="MYC/MYB_N"/>
</dbReference>
<keyword evidence="2" id="KW-0804">Transcription</keyword>
<dbReference type="InterPro" id="IPR043561">
    <property type="entry name" value="LHW-like"/>
</dbReference>
<accession>A0A4U6WHU1</accession>
<evidence type="ECO:0000259" key="3">
    <source>
        <dbReference type="PROSITE" id="PS50888"/>
    </source>
</evidence>
<evidence type="ECO:0000256" key="1">
    <source>
        <dbReference type="ARBA" id="ARBA00023015"/>
    </source>
</evidence>
<keyword evidence="1" id="KW-0805">Transcription regulation</keyword>
<proteinExistence type="predicted"/>
<evidence type="ECO:0000256" key="2">
    <source>
        <dbReference type="ARBA" id="ARBA00023163"/>
    </source>
</evidence>
<dbReference type="GO" id="GO:0003700">
    <property type="term" value="F:DNA-binding transcription factor activity"/>
    <property type="evidence" value="ECO:0007669"/>
    <property type="project" value="InterPro"/>
</dbReference>
<name>A0A4U6WHU1_SETVI</name>
<dbReference type="PANTHER" id="PTHR46196:SF2">
    <property type="entry name" value="TRANSCRIPTION FACTOR BHLH157"/>
    <property type="match status" value="1"/>
</dbReference>
<evidence type="ECO:0000313" key="4">
    <source>
        <dbReference type="EMBL" id="TKW40859.1"/>
    </source>
</evidence>
<protein>
    <recommendedName>
        <fullName evidence="3">BHLH domain-containing protein</fullName>
    </recommendedName>
</protein>
<dbReference type="Proteomes" id="UP000298652">
    <property type="component" value="Chromosome 1"/>
</dbReference>
<reference evidence="4" key="1">
    <citation type="submission" date="2019-03" db="EMBL/GenBank/DDBJ databases">
        <title>WGS assembly of Setaria viridis.</title>
        <authorList>
            <person name="Huang P."/>
            <person name="Jenkins J."/>
            <person name="Grimwood J."/>
            <person name="Barry K."/>
            <person name="Healey A."/>
            <person name="Mamidi S."/>
            <person name="Sreedasyam A."/>
            <person name="Shu S."/>
            <person name="Feldman M."/>
            <person name="Wu J."/>
            <person name="Yu Y."/>
            <person name="Chen C."/>
            <person name="Johnson J."/>
            <person name="Rokhsar D."/>
            <person name="Baxter I."/>
            <person name="Schmutz J."/>
            <person name="Brutnell T."/>
            <person name="Kellogg E."/>
        </authorList>
    </citation>
    <scope>NUCLEOTIDE SEQUENCE [LARGE SCALE GENOMIC DNA]</scope>
</reference>
<organism evidence="4 5">
    <name type="scientific">Setaria viridis</name>
    <name type="common">Green bristlegrass</name>
    <name type="synonym">Setaria italica subsp. viridis</name>
    <dbReference type="NCBI Taxonomy" id="4556"/>
    <lineage>
        <taxon>Eukaryota</taxon>
        <taxon>Viridiplantae</taxon>
        <taxon>Streptophyta</taxon>
        <taxon>Embryophyta</taxon>
        <taxon>Tracheophyta</taxon>
        <taxon>Spermatophyta</taxon>
        <taxon>Magnoliopsida</taxon>
        <taxon>Liliopsida</taxon>
        <taxon>Poales</taxon>
        <taxon>Poaceae</taxon>
        <taxon>PACMAD clade</taxon>
        <taxon>Panicoideae</taxon>
        <taxon>Panicodae</taxon>
        <taxon>Paniceae</taxon>
        <taxon>Cenchrinae</taxon>
        <taxon>Setaria</taxon>
    </lineage>
</organism>